<keyword evidence="3" id="KW-1185">Reference proteome</keyword>
<protein>
    <submittedName>
        <fullName evidence="2">Uncharacterized protein</fullName>
    </submittedName>
</protein>
<reference evidence="2 3" key="1">
    <citation type="journal article" date="2019" name="Nat. Ecol. Evol.">
        <title>Megaphylogeny resolves global patterns of mushroom evolution.</title>
        <authorList>
            <person name="Varga T."/>
            <person name="Krizsan K."/>
            <person name="Foldi C."/>
            <person name="Dima B."/>
            <person name="Sanchez-Garcia M."/>
            <person name="Sanchez-Ramirez S."/>
            <person name="Szollosi G.J."/>
            <person name="Szarkandi J.G."/>
            <person name="Papp V."/>
            <person name="Albert L."/>
            <person name="Andreopoulos W."/>
            <person name="Angelini C."/>
            <person name="Antonin V."/>
            <person name="Barry K.W."/>
            <person name="Bougher N.L."/>
            <person name="Buchanan P."/>
            <person name="Buyck B."/>
            <person name="Bense V."/>
            <person name="Catcheside P."/>
            <person name="Chovatia M."/>
            <person name="Cooper J."/>
            <person name="Damon W."/>
            <person name="Desjardin D."/>
            <person name="Finy P."/>
            <person name="Geml J."/>
            <person name="Haridas S."/>
            <person name="Hughes K."/>
            <person name="Justo A."/>
            <person name="Karasinski D."/>
            <person name="Kautmanova I."/>
            <person name="Kiss B."/>
            <person name="Kocsube S."/>
            <person name="Kotiranta H."/>
            <person name="LaButti K.M."/>
            <person name="Lechner B.E."/>
            <person name="Liimatainen K."/>
            <person name="Lipzen A."/>
            <person name="Lukacs Z."/>
            <person name="Mihaltcheva S."/>
            <person name="Morgado L.N."/>
            <person name="Niskanen T."/>
            <person name="Noordeloos M.E."/>
            <person name="Ohm R.A."/>
            <person name="Ortiz-Santana B."/>
            <person name="Ovrebo C."/>
            <person name="Racz N."/>
            <person name="Riley R."/>
            <person name="Savchenko A."/>
            <person name="Shiryaev A."/>
            <person name="Soop K."/>
            <person name="Spirin V."/>
            <person name="Szebenyi C."/>
            <person name="Tomsovsky M."/>
            <person name="Tulloss R.E."/>
            <person name="Uehling J."/>
            <person name="Grigoriev I.V."/>
            <person name="Vagvolgyi C."/>
            <person name="Papp T."/>
            <person name="Martin F.M."/>
            <person name="Miettinen O."/>
            <person name="Hibbett D.S."/>
            <person name="Nagy L.G."/>
        </authorList>
    </citation>
    <scope>NUCLEOTIDE SEQUENCE [LARGE SCALE GENOMIC DNA]</scope>
    <source>
        <strain evidence="2 3">CBS 962.96</strain>
    </source>
</reference>
<dbReference type="OrthoDB" id="3060654at2759"/>
<feature type="compositionally biased region" description="Polar residues" evidence="1">
    <location>
        <begin position="360"/>
        <end position="377"/>
    </location>
</feature>
<accession>A0A4S8LGP4</accession>
<proteinExistence type="predicted"/>
<dbReference type="AlphaFoldDB" id="A0A4S8LGP4"/>
<gene>
    <name evidence="2" type="ORF">K435DRAFT_866640</name>
</gene>
<feature type="region of interest" description="Disordered" evidence="1">
    <location>
        <begin position="398"/>
        <end position="422"/>
    </location>
</feature>
<evidence type="ECO:0000313" key="2">
    <source>
        <dbReference type="EMBL" id="THU88071.1"/>
    </source>
</evidence>
<feature type="region of interest" description="Disordered" evidence="1">
    <location>
        <begin position="333"/>
        <end position="377"/>
    </location>
</feature>
<sequence length="467" mass="51633">MSKVVPLEGGAQQVVILPPAENLPPNPLLLGREPTSVAASSQKSSVASIDVSKEDKTLRNKLLKLDQRSFLTGAFSVDLQVAHILNTIRDATPGSEAEARKNEVENLLNQQCILGKGEQFDLDCVSNVESNQHVWLDLYAAIAFIPIESDLNDILQWLDVNNCLWQSQVREQGKLLDRPLDLSIRALVCPQWQVLVLHPELVCAERRPILVRRHPYVIPADTSTNACSSEPVIWDEYLPEDFAFQSTSKGSKLVFVHGCYTDSPNFQRPTRRDQRQSVSVFAMIINAASKLEHAIERQYSCYQNPSIVNLRDKCLEIIKKFFFLPTLTDVHMKEGSGSSLEDDRVPTPAQASGGLFSSVHGLSNSDTATSEPHGSSDINMMQAFTTSLSASSSVNRTANLVDDGEGDGTLGQDPIEVPENDGLTRSEFRILGNKVRDPDLSEDERARSAMLLLFGTQPYRTPDSSPF</sequence>
<organism evidence="2 3">
    <name type="scientific">Dendrothele bispora (strain CBS 962.96)</name>
    <dbReference type="NCBI Taxonomy" id="1314807"/>
    <lineage>
        <taxon>Eukaryota</taxon>
        <taxon>Fungi</taxon>
        <taxon>Dikarya</taxon>
        <taxon>Basidiomycota</taxon>
        <taxon>Agaricomycotina</taxon>
        <taxon>Agaricomycetes</taxon>
        <taxon>Agaricomycetidae</taxon>
        <taxon>Agaricales</taxon>
        <taxon>Agaricales incertae sedis</taxon>
        <taxon>Dendrothele</taxon>
    </lineage>
</organism>
<evidence type="ECO:0000313" key="3">
    <source>
        <dbReference type="Proteomes" id="UP000297245"/>
    </source>
</evidence>
<dbReference type="EMBL" id="ML179423">
    <property type="protein sequence ID" value="THU88071.1"/>
    <property type="molecule type" value="Genomic_DNA"/>
</dbReference>
<evidence type="ECO:0000256" key="1">
    <source>
        <dbReference type="SAM" id="MobiDB-lite"/>
    </source>
</evidence>
<dbReference type="Proteomes" id="UP000297245">
    <property type="component" value="Unassembled WGS sequence"/>
</dbReference>
<name>A0A4S8LGP4_DENBC</name>